<dbReference type="PANTHER" id="PTHR33099:SF7">
    <property type="entry name" value="MYND-TYPE DOMAIN-CONTAINING PROTEIN"/>
    <property type="match status" value="1"/>
</dbReference>
<accession>A0A2T2P179</accession>
<dbReference type="PANTHER" id="PTHR33099">
    <property type="entry name" value="FE2OG DIOXYGENASE DOMAIN-CONTAINING PROTEIN"/>
    <property type="match status" value="1"/>
</dbReference>
<dbReference type="EMBL" id="KZ678131">
    <property type="protein sequence ID" value="PSN71412.1"/>
    <property type="molecule type" value="Genomic_DNA"/>
</dbReference>
<protein>
    <recommendedName>
        <fullName evidence="3">Fe2OG dioxygenase domain-containing protein</fullName>
    </recommendedName>
</protein>
<dbReference type="STRING" id="1448308.A0A2T2P179"/>
<evidence type="ECO:0000313" key="1">
    <source>
        <dbReference type="EMBL" id="PSN71412.1"/>
    </source>
</evidence>
<sequence>MSAQDLHDSITKELGAFVRSRSATFTCGGTVPITSPGKDDPNLINVVLRWDSKDSSNGIAKLEFSVTTSNDSQKALLKLIGDCQPASFGYKGEDVFDESYSKAFKMDRSALSVDFCPYELGIVDTIAQLLLPNAGGKRRRGGIKAKLYKLNIYSSPSDLFKAHVDTPCPDTQFGSLVVSLPCHHEGGQLVIRHDRHSSSVQWAAFYSDCEHEVKEVTKGHRITLTYNLCFAPGVGDVACKNPTLNSKSLPLYRKIKEALAEPSFMKDGGYLGVMCYHAYAHSTVEGYRKFPSVLKGSEMAVYSIFESLGLDVQVRPVLALNKQACRALEDKPPGNLIGRKMQKLIINKQSVYDEHMMEFLLDKFDGEWLEVNWLTDRRQRNVGLVYCAWGNEYSVEYMYTYAALIVCVQAAEKRVGHQ</sequence>
<reference evidence="1 2" key="1">
    <citation type="journal article" date="2018" name="Front. Microbiol.">
        <title>Genome-Wide Analysis of Corynespora cassiicola Leaf Fall Disease Putative Effectors.</title>
        <authorList>
            <person name="Lopez D."/>
            <person name="Ribeiro S."/>
            <person name="Label P."/>
            <person name="Fumanal B."/>
            <person name="Venisse J.S."/>
            <person name="Kohler A."/>
            <person name="de Oliveira R.R."/>
            <person name="Labutti K."/>
            <person name="Lipzen A."/>
            <person name="Lail K."/>
            <person name="Bauer D."/>
            <person name="Ohm R.A."/>
            <person name="Barry K.W."/>
            <person name="Spatafora J."/>
            <person name="Grigoriev I.V."/>
            <person name="Martin F.M."/>
            <person name="Pujade-Renaud V."/>
        </authorList>
    </citation>
    <scope>NUCLEOTIDE SEQUENCE [LARGE SCALE GENOMIC DNA]</scope>
    <source>
        <strain evidence="1 2">Philippines</strain>
    </source>
</reference>
<evidence type="ECO:0000313" key="2">
    <source>
        <dbReference type="Proteomes" id="UP000240883"/>
    </source>
</evidence>
<keyword evidence="2" id="KW-1185">Reference proteome</keyword>
<organism evidence="1 2">
    <name type="scientific">Corynespora cassiicola Philippines</name>
    <dbReference type="NCBI Taxonomy" id="1448308"/>
    <lineage>
        <taxon>Eukaryota</taxon>
        <taxon>Fungi</taxon>
        <taxon>Dikarya</taxon>
        <taxon>Ascomycota</taxon>
        <taxon>Pezizomycotina</taxon>
        <taxon>Dothideomycetes</taxon>
        <taxon>Pleosporomycetidae</taxon>
        <taxon>Pleosporales</taxon>
        <taxon>Corynesporascaceae</taxon>
        <taxon>Corynespora</taxon>
    </lineage>
</organism>
<dbReference type="OrthoDB" id="27483at2759"/>
<dbReference type="AlphaFoldDB" id="A0A2T2P179"/>
<dbReference type="Gene3D" id="2.60.120.620">
    <property type="entry name" value="q2cbj1_9rhob like domain"/>
    <property type="match status" value="1"/>
</dbReference>
<dbReference type="Proteomes" id="UP000240883">
    <property type="component" value="Unassembled WGS sequence"/>
</dbReference>
<name>A0A2T2P179_CORCC</name>
<evidence type="ECO:0008006" key="3">
    <source>
        <dbReference type="Google" id="ProtNLM"/>
    </source>
</evidence>
<proteinExistence type="predicted"/>
<gene>
    <name evidence="1" type="ORF">BS50DRAFT_608305</name>
</gene>